<reference evidence="2 3" key="1">
    <citation type="submission" date="2019-02" db="EMBL/GenBank/DDBJ databases">
        <title>Genome sequencing of the rare red list fungi Hericium alpestre (H. flagellum).</title>
        <authorList>
            <person name="Buettner E."/>
            <person name="Kellner H."/>
        </authorList>
    </citation>
    <scope>NUCLEOTIDE SEQUENCE [LARGE SCALE GENOMIC DNA]</scope>
    <source>
        <strain evidence="2 3">DSM 108284</strain>
    </source>
</reference>
<evidence type="ECO:0000313" key="2">
    <source>
        <dbReference type="EMBL" id="TFY75388.1"/>
    </source>
</evidence>
<organism evidence="2 3">
    <name type="scientific">Hericium alpestre</name>
    <dbReference type="NCBI Taxonomy" id="135208"/>
    <lineage>
        <taxon>Eukaryota</taxon>
        <taxon>Fungi</taxon>
        <taxon>Dikarya</taxon>
        <taxon>Basidiomycota</taxon>
        <taxon>Agaricomycotina</taxon>
        <taxon>Agaricomycetes</taxon>
        <taxon>Russulales</taxon>
        <taxon>Hericiaceae</taxon>
        <taxon>Hericium</taxon>
    </lineage>
</organism>
<sequence>MSQHSFLPSFGLRRQPAVRSRAGTTSPPRAKFAASTKSRPIHVLPRLSEEEEETDMPSFVPPSPRIRCSKRLSRYGVAEFSIPEDTTFLNPRPAPLAPQEEEDFVEVESPIMFASQVISPRPTRPASIVSLSGFDMTFGDDVDVPAASPTPSMASNATSSSGSAPSTPIASDDEHMPHHTRPIKPQRLTIRPLAIYKSTPELHSPSGSPIHSFEFTIDTCDHDSEAEPDPELESPADENEDAAEWYTREFSSLLTVNVPRTPHASAARPDSLPPPPRASRASMGRQ</sequence>
<evidence type="ECO:0000313" key="3">
    <source>
        <dbReference type="Proteomes" id="UP000298061"/>
    </source>
</evidence>
<dbReference type="OrthoDB" id="2692698at2759"/>
<keyword evidence="3" id="KW-1185">Reference proteome</keyword>
<feature type="region of interest" description="Disordered" evidence="1">
    <location>
        <begin position="142"/>
        <end position="190"/>
    </location>
</feature>
<protein>
    <submittedName>
        <fullName evidence="2">Uncharacterized protein</fullName>
    </submittedName>
</protein>
<name>A0A4Y9ZPF2_9AGAM</name>
<proteinExistence type="predicted"/>
<comment type="caution">
    <text evidence="2">The sequence shown here is derived from an EMBL/GenBank/DDBJ whole genome shotgun (WGS) entry which is preliminary data.</text>
</comment>
<feature type="region of interest" description="Disordered" evidence="1">
    <location>
        <begin position="1"/>
        <end position="63"/>
    </location>
</feature>
<feature type="compositionally biased region" description="Low complexity" evidence="1">
    <location>
        <begin position="145"/>
        <end position="170"/>
    </location>
</feature>
<feature type="region of interest" description="Disordered" evidence="1">
    <location>
        <begin position="256"/>
        <end position="286"/>
    </location>
</feature>
<gene>
    <name evidence="2" type="ORF">EWM64_g8625</name>
</gene>
<dbReference type="Proteomes" id="UP000298061">
    <property type="component" value="Unassembled WGS sequence"/>
</dbReference>
<evidence type="ECO:0000256" key="1">
    <source>
        <dbReference type="SAM" id="MobiDB-lite"/>
    </source>
</evidence>
<feature type="region of interest" description="Disordered" evidence="1">
    <location>
        <begin position="220"/>
        <end position="242"/>
    </location>
</feature>
<feature type="compositionally biased region" description="Acidic residues" evidence="1">
    <location>
        <begin position="226"/>
        <end position="242"/>
    </location>
</feature>
<accession>A0A4Y9ZPF2</accession>
<feature type="non-terminal residue" evidence="2">
    <location>
        <position position="286"/>
    </location>
</feature>
<dbReference type="EMBL" id="SFCI01001596">
    <property type="protein sequence ID" value="TFY75388.1"/>
    <property type="molecule type" value="Genomic_DNA"/>
</dbReference>
<dbReference type="AlphaFoldDB" id="A0A4Y9ZPF2"/>